<keyword evidence="6 14" id="KW-0489">Methyltransferase</keyword>
<evidence type="ECO:0000256" key="4">
    <source>
        <dbReference type="ARBA" id="ARBA00022490"/>
    </source>
</evidence>
<dbReference type="FunFam" id="3.20.20.70:FF:000014">
    <property type="entry name" value="Probable dual-specificity RNA methyltransferase RlmN"/>
    <property type="match status" value="1"/>
</dbReference>
<dbReference type="PANTHER" id="PTHR30544:SF5">
    <property type="entry name" value="RADICAL SAM CORE DOMAIN-CONTAINING PROTEIN"/>
    <property type="match status" value="1"/>
</dbReference>
<dbReference type="Gene3D" id="1.10.150.530">
    <property type="match status" value="1"/>
</dbReference>
<dbReference type="Gene3D" id="3.20.20.70">
    <property type="entry name" value="Aldolase class I"/>
    <property type="match status" value="1"/>
</dbReference>
<dbReference type="GO" id="GO:0000049">
    <property type="term" value="F:tRNA binding"/>
    <property type="evidence" value="ECO:0007669"/>
    <property type="project" value="UniProtKB-UniRule"/>
</dbReference>
<keyword evidence="7 14" id="KW-0808">Transferase</keyword>
<dbReference type="InterPro" id="IPR058240">
    <property type="entry name" value="rSAM_sf"/>
</dbReference>
<dbReference type="HOGENOM" id="CLU_029101_0_0_10"/>
<protein>
    <recommendedName>
        <fullName evidence="14">Probable dual-specificity RNA methyltransferase RlmN</fullName>
        <ecNumber evidence="14">2.1.1.192</ecNumber>
    </recommendedName>
    <alternativeName>
        <fullName evidence="14">23S rRNA (adenine(2503)-C(2))-methyltransferase</fullName>
    </alternativeName>
    <alternativeName>
        <fullName evidence="14">23S rRNA m2A2503 methyltransferase</fullName>
    </alternativeName>
    <alternativeName>
        <fullName evidence="14">Ribosomal RNA large subunit methyltransferase N</fullName>
    </alternativeName>
    <alternativeName>
        <fullName evidence="14">tRNA (adenine(37)-C(2))-methyltransferase</fullName>
    </alternativeName>
    <alternativeName>
        <fullName evidence="14">tRNA m2A37 methyltransferase</fullName>
    </alternativeName>
</protein>
<dbReference type="STRING" id="694427.Palpr_1491"/>
<evidence type="ECO:0000313" key="17">
    <source>
        <dbReference type="Proteomes" id="UP000008718"/>
    </source>
</evidence>
<dbReference type="GO" id="GO:0005737">
    <property type="term" value="C:cytoplasm"/>
    <property type="evidence" value="ECO:0007669"/>
    <property type="project" value="UniProtKB-SubCell"/>
</dbReference>
<dbReference type="PROSITE" id="PS51918">
    <property type="entry name" value="RADICAL_SAM"/>
    <property type="match status" value="1"/>
</dbReference>
<dbReference type="SFLD" id="SFLDG01062">
    <property type="entry name" value="methyltransferase_(Class_A)"/>
    <property type="match status" value="1"/>
</dbReference>
<keyword evidence="9 14" id="KW-0819">tRNA processing</keyword>
<dbReference type="HAMAP" id="MF_01849">
    <property type="entry name" value="RNA_methyltr_RlmN"/>
    <property type="match status" value="1"/>
</dbReference>
<feature type="binding site" evidence="14">
    <location>
        <begin position="211"/>
        <end position="213"/>
    </location>
    <ligand>
        <name>S-adenosyl-L-methionine</name>
        <dbReference type="ChEBI" id="CHEBI:59789"/>
    </ligand>
</feature>
<keyword evidence="10 14" id="KW-0479">Metal-binding</keyword>
<comment type="similarity">
    <text evidence="2 14">Belongs to the radical SAM superfamily. RlmN family.</text>
</comment>
<feature type="binding site" evidence="14">
    <location>
        <begin position="157"/>
        <end position="158"/>
    </location>
    <ligand>
        <name>S-adenosyl-L-methionine</name>
        <dbReference type="ChEBI" id="CHEBI:59789"/>
    </ligand>
</feature>
<keyword evidence="13 14" id="KW-1015">Disulfide bond</keyword>
<dbReference type="NCBIfam" id="TIGR00048">
    <property type="entry name" value="rRNA_mod_RlmN"/>
    <property type="match status" value="1"/>
</dbReference>
<keyword evidence="11 14" id="KW-0408">Iron</keyword>
<keyword evidence="3 14" id="KW-0004">4Fe-4S</keyword>
<feature type="domain" description="Radical SAM core" evidence="15">
    <location>
        <begin position="98"/>
        <end position="325"/>
    </location>
</feature>
<comment type="subcellular location">
    <subcellularLocation>
        <location evidence="1 14">Cytoplasm</location>
    </subcellularLocation>
</comment>
<dbReference type="GO" id="GO:0070040">
    <property type="term" value="F:rRNA (adenine(2503)-C2-)-methyltransferase activity"/>
    <property type="evidence" value="ECO:0007669"/>
    <property type="project" value="UniProtKB-UniRule"/>
</dbReference>
<dbReference type="InterPro" id="IPR004383">
    <property type="entry name" value="rRNA_lsu_MTrfase_RlmN/Cfr"/>
</dbReference>
<accession>E4T4J3</accession>
<evidence type="ECO:0000256" key="9">
    <source>
        <dbReference type="ARBA" id="ARBA00022694"/>
    </source>
</evidence>
<dbReference type="EC" id="2.1.1.192" evidence="14"/>
<comment type="caution">
    <text evidence="14">Lacks conserved residue(s) required for the propagation of feature annotation.</text>
</comment>
<evidence type="ECO:0000313" key="16">
    <source>
        <dbReference type="EMBL" id="ADQ79637.1"/>
    </source>
</evidence>
<evidence type="ECO:0000256" key="13">
    <source>
        <dbReference type="ARBA" id="ARBA00023157"/>
    </source>
</evidence>
<evidence type="ECO:0000256" key="3">
    <source>
        <dbReference type="ARBA" id="ARBA00022485"/>
    </source>
</evidence>
<dbReference type="GO" id="GO:0070475">
    <property type="term" value="P:rRNA base methylation"/>
    <property type="evidence" value="ECO:0007669"/>
    <property type="project" value="UniProtKB-UniRule"/>
</dbReference>
<evidence type="ECO:0000256" key="11">
    <source>
        <dbReference type="ARBA" id="ARBA00023004"/>
    </source>
</evidence>
<dbReference type="InterPro" id="IPR040072">
    <property type="entry name" value="Methyltransferase_A"/>
</dbReference>
<dbReference type="GO" id="GO:0019843">
    <property type="term" value="F:rRNA binding"/>
    <property type="evidence" value="ECO:0007669"/>
    <property type="project" value="UniProtKB-UniRule"/>
</dbReference>
<sequence>MDKIALVGKNIDELKDIVSELGMPAFTAKQISEWLYKKRVFSLDEMTNISAKNRALLAAKYDVGRSLPVQAVESTDGTKKYLFRTEGGHFIESVYIPDEDRATLCVSSQVGCKMGCMFCMTGKQSFTAQLTTTEILNQIMSIPEAETLTNLVFMGMGEPFDNTLAMLRSLEILTADYGYGWSPRRITVSSIGLIPGMKVFLERSNCHLAISLHSPFSEERLKLMPIEKSFPIAKVLDEIRKHDFSHQRRVSFEYILFDGVNDSMRHAVELVKLLRGIDCRVNLIRFHAIPGIDLKSSTPEKMTFFRDYLTSNGVTSTIRRSRGEDIFAACGMLSTLEKEKEEAQQ</sequence>
<dbReference type="KEGG" id="ppn:Palpr_1491"/>
<proteinExistence type="inferred from homology"/>
<dbReference type="GO" id="GO:0046872">
    <property type="term" value="F:metal ion binding"/>
    <property type="evidence" value="ECO:0007669"/>
    <property type="project" value="UniProtKB-KW"/>
</dbReference>
<evidence type="ECO:0000256" key="6">
    <source>
        <dbReference type="ARBA" id="ARBA00022603"/>
    </source>
</evidence>
<dbReference type="RefSeq" id="WP_013445006.1">
    <property type="nucleotide sequence ID" value="NC_014734.1"/>
</dbReference>
<feature type="binding site" evidence="14">
    <location>
        <position position="112"/>
    </location>
    <ligand>
        <name>[4Fe-4S] cluster</name>
        <dbReference type="ChEBI" id="CHEBI:49883"/>
        <note>4Fe-4S-S-AdoMet</note>
    </ligand>
</feature>
<evidence type="ECO:0000256" key="10">
    <source>
        <dbReference type="ARBA" id="ARBA00022723"/>
    </source>
</evidence>
<dbReference type="PIRSF" id="PIRSF006004">
    <property type="entry name" value="CHP00048"/>
    <property type="match status" value="1"/>
</dbReference>
<comment type="miscellaneous">
    <text evidence="14">Reaction proceeds by a ping-pong mechanism involving intermediate methylation of a conserved cysteine residue.</text>
</comment>
<comment type="function">
    <text evidence="14">Specifically methylates position 2 of adenine 2503 in 23S rRNA and position 2 of adenine 37 in tRNAs.</text>
</comment>
<evidence type="ECO:0000256" key="2">
    <source>
        <dbReference type="ARBA" id="ARBA00007544"/>
    </source>
</evidence>
<reference evidence="16 17" key="2">
    <citation type="journal article" date="2011" name="Stand. Genomic Sci.">
        <title>Complete genome sequence of Paludibacter propionicigenes type strain (WB4).</title>
        <authorList>
            <person name="Gronow S."/>
            <person name="Munk C."/>
            <person name="Lapidus A."/>
            <person name="Nolan M."/>
            <person name="Lucas S."/>
            <person name="Hammon N."/>
            <person name="Deshpande S."/>
            <person name="Cheng J.F."/>
            <person name="Tapia R."/>
            <person name="Han C."/>
            <person name="Goodwin L."/>
            <person name="Pitluck S."/>
            <person name="Liolios K."/>
            <person name="Ivanova N."/>
            <person name="Mavromatis K."/>
            <person name="Mikhailova N."/>
            <person name="Pati A."/>
            <person name="Chen A."/>
            <person name="Palaniappan K."/>
            <person name="Land M."/>
            <person name="Hauser L."/>
            <person name="Chang Y.J."/>
            <person name="Jeffries C.D."/>
            <person name="Brambilla E."/>
            <person name="Rohde M."/>
            <person name="Goker M."/>
            <person name="Detter J.C."/>
            <person name="Woyke T."/>
            <person name="Bristow J."/>
            <person name="Eisen J.A."/>
            <person name="Markowitz V."/>
            <person name="Hugenholtz P."/>
            <person name="Kyrpides N.C."/>
            <person name="Klenk H.P."/>
        </authorList>
    </citation>
    <scope>NUCLEOTIDE SEQUENCE [LARGE SCALE GENOMIC DNA]</scope>
    <source>
        <strain evidence="17">DSM 17365 / JCM 13257 / WB4</strain>
    </source>
</reference>
<dbReference type="AlphaFoldDB" id="E4T4J3"/>
<dbReference type="SFLD" id="SFLDF00275">
    <property type="entry name" value="adenosine_C2_methyltransferase"/>
    <property type="match status" value="1"/>
</dbReference>
<evidence type="ECO:0000256" key="12">
    <source>
        <dbReference type="ARBA" id="ARBA00023014"/>
    </source>
</evidence>
<comment type="catalytic activity">
    <reaction evidence="14">
        <text>adenosine(37) in tRNA + 2 reduced [2Fe-2S]-[ferredoxin] + 2 S-adenosyl-L-methionine = 2-methyladenosine(37) in tRNA + 5'-deoxyadenosine + L-methionine + 2 oxidized [2Fe-2S]-[ferredoxin] + S-adenosyl-L-homocysteine</text>
        <dbReference type="Rhea" id="RHEA:43332"/>
        <dbReference type="Rhea" id="RHEA-COMP:10000"/>
        <dbReference type="Rhea" id="RHEA-COMP:10001"/>
        <dbReference type="Rhea" id="RHEA-COMP:10162"/>
        <dbReference type="Rhea" id="RHEA-COMP:10485"/>
        <dbReference type="ChEBI" id="CHEBI:17319"/>
        <dbReference type="ChEBI" id="CHEBI:33737"/>
        <dbReference type="ChEBI" id="CHEBI:33738"/>
        <dbReference type="ChEBI" id="CHEBI:57844"/>
        <dbReference type="ChEBI" id="CHEBI:57856"/>
        <dbReference type="ChEBI" id="CHEBI:59789"/>
        <dbReference type="ChEBI" id="CHEBI:74411"/>
        <dbReference type="ChEBI" id="CHEBI:74497"/>
        <dbReference type="EC" id="2.1.1.192"/>
    </reaction>
</comment>
<feature type="binding site" evidence="14">
    <location>
        <position position="119"/>
    </location>
    <ligand>
        <name>[4Fe-4S] cluster</name>
        <dbReference type="ChEBI" id="CHEBI:49883"/>
        <note>4Fe-4S-S-AdoMet</note>
    </ligand>
</feature>
<evidence type="ECO:0000256" key="5">
    <source>
        <dbReference type="ARBA" id="ARBA00022552"/>
    </source>
</evidence>
<keyword evidence="12 14" id="KW-0411">Iron-sulfur</keyword>
<evidence type="ECO:0000259" key="15">
    <source>
        <dbReference type="PROSITE" id="PS51918"/>
    </source>
</evidence>
<evidence type="ECO:0000256" key="8">
    <source>
        <dbReference type="ARBA" id="ARBA00022691"/>
    </source>
</evidence>
<reference key="1">
    <citation type="submission" date="2010-11" db="EMBL/GenBank/DDBJ databases">
        <title>The complete genome of Paludibacter propionicigenes DSM 17365.</title>
        <authorList>
            <consortium name="US DOE Joint Genome Institute (JGI-PGF)"/>
            <person name="Lucas S."/>
            <person name="Copeland A."/>
            <person name="Lapidus A."/>
            <person name="Bruce D."/>
            <person name="Goodwin L."/>
            <person name="Pitluck S."/>
            <person name="Kyrpides N."/>
            <person name="Mavromatis K."/>
            <person name="Ivanova N."/>
            <person name="Munk A.C."/>
            <person name="Brettin T."/>
            <person name="Detter J.C."/>
            <person name="Han C."/>
            <person name="Tapia R."/>
            <person name="Land M."/>
            <person name="Hauser L."/>
            <person name="Markowitz V."/>
            <person name="Cheng J.-F."/>
            <person name="Hugenholtz P."/>
            <person name="Woyke T."/>
            <person name="Wu D."/>
            <person name="Gronow S."/>
            <person name="Wellnitz S."/>
            <person name="Brambilla E."/>
            <person name="Klenk H.-P."/>
            <person name="Eisen J.A."/>
        </authorList>
    </citation>
    <scope>NUCLEOTIDE SEQUENCE</scope>
    <source>
        <strain>WB4</strain>
    </source>
</reference>
<dbReference type="GO" id="GO:0030488">
    <property type="term" value="P:tRNA methylation"/>
    <property type="evidence" value="ECO:0007669"/>
    <property type="project" value="UniProtKB-UniRule"/>
</dbReference>
<name>E4T4J3_PALPW</name>
<dbReference type="Pfam" id="PF04055">
    <property type="entry name" value="Radical_SAM"/>
    <property type="match status" value="1"/>
</dbReference>
<dbReference type="eggNOG" id="COG0820">
    <property type="taxonomic scope" value="Bacteria"/>
</dbReference>
<keyword evidence="17" id="KW-1185">Reference proteome</keyword>
<feature type="binding site" evidence="14">
    <location>
        <position position="287"/>
    </location>
    <ligand>
        <name>S-adenosyl-L-methionine</name>
        <dbReference type="ChEBI" id="CHEBI:59789"/>
    </ligand>
</feature>
<feature type="binding site" evidence="14">
    <location>
        <position position="116"/>
    </location>
    <ligand>
        <name>[4Fe-4S] cluster</name>
        <dbReference type="ChEBI" id="CHEBI:49883"/>
        <note>4Fe-4S-S-AdoMet</note>
    </ligand>
</feature>
<dbReference type="InterPro" id="IPR048641">
    <property type="entry name" value="RlmN_N"/>
</dbReference>
<dbReference type="GO" id="GO:0002935">
    <property type="term" value="F:tRNA (adenine(37)-C2)-methyltransferase activity"/>
    <property type="evidence" value="ECO:0007669"/>
    <property type="project" value="UniProtKB-UniRule"/>
</dbReference>
<dbReference type="InterPro" id="IPR027492">
    <property type="entry name" value="RNA_MTrfase_RlmN"/>
</dbReference>
<dbReference type="PANTHER" id="PTHR30544">
    <property type="entry name" value="23S RRNA METHYLTRANSFERASE"/>
    <property type="match status" value="1"/>
</dbReference>
<keyword evidence="4 14" id="KW-0963">Cytoplasm</keyword>
<dbReference type="Pfam" id="PF21016">
    <property type="entry name" value="RlmN_N"/>
    <property type="match status" value="1"/>
</dbReference>
<dbReference type="OrthoDB" id="9793973at2"/>
<dbReference type="SUPFAM" id="SSF102114">
    <property type="entry name" value="Radical SAM enzymes"/>
    <property type="match status" value="1"/>
</dbReference>
<comment type="catalytic activity">
    <reaction evidence="14">
        <text>adenosine(2503) in 23S rRNA + 2 reduced [2Fe-2S]-[ferredoxin] + 2 S-adenosyl-L-methionine = 2-methyladenosine(2503) in 23S rRNA + 5'-deoxyadenosine + L-methionine + 2 oxidized [2Fe-2S]-[ferredoxin] + S-adenosyl-L-homocysteine</text>
        <dbReference type="Rhea" id="RHEA:42916"/>
        <dbReference type="Rhea" id="RHEA-COMP:10000"/>
        <dbReference type="Rhea" id="RHEA-COMP:10001"/>
        <dbReference type="Rhea" id="RHEA-COMP:10152"/>
        <dbReference type="Rhea" id="RHEA-COMP:10282"/>
        <dbReference type="ChEBI" id="CHEBI:17319"/>
        <dbReference type="ChEBI" id="CHEBI:33737"/>
        <dbReference type="ChEBI" id="CHEBI:33738"/>
        <dbReference type="ChEBI" id="CHEBI:57844"/>
        <dbReference type="ChEBI" id="CHEBI:57856"/>
        <dbReference type="ChEBI" id="CHEBI:59789"/>
        <dbReference type="ChEBI" id="CHEBI:74411"/>
        <dbReference type="ChEBI" id="CHEBI:74497"/>
        <dbReference type="EC" id="2.1.1.192"/>
    </reaction>
</comment>
<dbReference type="InterPro" id="IPR007197">
    <property type="entry name" value="rSAM"/>
</dbReference>
<feature type="binding site" evidence="14">
    <location>
        <position position="189"/>
    </location>
    <ligand>
        <name>S-adenosyl-L-methionine</name>
        <dbReference type="ChEBI" id="CHEBI:59789"/>
    </ligand>
</feature>
<evidence type="ECO:0000256" key="14">
    <source>
        <dbReference type="HAMAP-Rule" id="MF_01849"/>
    </source>
</evidence>
<feature type="active site" description="Proton acceptor" evidence="14">
    <location>
        <position position="92"/>
    </location>
</feature>
<dbReference type="EMBL" id="CP002345">
    <property type="protein sequence ID" value="ADQ79637.1"/>
    <property type="molecule type" value="Genomic_DNA"/>
</dbReference>
<feature type="active site" description="S-methylcysteine intermediate" evidence="14">
    <location>
        <position position="330"/>
    </location>
</feature>
<evidence type="ECO:0000256" key="7">
    <source>
        <dbReference type="ARBA" id="ARBA00022679"/>
    </source>
</evidence>
<dbReference type="InterPro" id="IPR013785">
    <property type="entry name" value="Aldolase_TIM"/>
</dbReference>
<dbReference type="SFLD" id="SFLDS00029">
    <property type="entry name" value="Radical_SAM"/>
    <property type="match status" value="1"/>
</dbReference>
<comment type="cofactor">
    <cofactor evidence="14">
        <name>[4Fe-4S] cluster</name>
        <dbReference type="ChEBI" id="CHEBI:49883"/>
    </cofactor>
    <text evidence="14">Binds 1 [4Fe-4S] cluster. The cluster is coordinated with 3 cysteines and an exchangeable S-adenosyl-L-methionine.</text>
</comment>
<gene>
    <name evidence="14" type="primary">rlmN</name>
    <name evidence="16" type="ordered locus">Palpr_1491</name>
</gene>
<dbReference type="Proteomes" id="UP000008718">
    <property type="component" value="Chromosome"/>
</dbReference>
<dbReference type="GO" id="GO:0051539">
    <property type="term" value="F:4 iron, 4 sulfur cluster binding"/>
    <property type="evidence" value="ECO:0007669"/>
    <property type="project" value="UniProtKB-UniRule"/>
</dbReference>
<keyword evidence="8 14" id="KW-0949">S-adenosyl-L-methionine</keyword>
<organism evidence="16 17">
    <name type="scientific">Paludibacter propionicigenes (strain DSM 17365 / JCM 13257 / WB4)</name>
    <dbReference type="NCBI Taxonomy" id="694427"/>
    <lineage>
        <taxon>Bacteria</taxon>
        <taxon>Pseudomonadati</taxon>
        <taxon>Bacteroidota</taxon>
        <taxon>Bacteroidia</taxon>
        <taxon>Bacteroidales</taxon>
        <taxon>Paludibacteraceae</taxon>
        <taxon>Paludibacter</taxon>
    </lineage>
</organism>
<evidence type="ECO:0000256" key="1">
    <source>
        <dbReference type="ARBA" id="ARBA00004496"/>
    </source>
</evidence>
<keyword evidence="5 14" id="KW-0698">rRNA processing</keyword>